<dbReference type="OrthoDB" id="2188593at2759"/>
<evidence type="ECO:0000256" key="1">
    <source>
        <dbReference type="SAM" id="MobiDB-lite"/>
    </source>
</evidence>
<keyword evidence="3" id="KW-1185">Reference proteome</keyword>
<accession>A0A177EBS3</accession>
<dbReference type="SUPFAM" id="SSF50978">
    <property type="entry name" value="WD40 repeat-like"/>
    <property type="match status" value="1"/>
</dbReference>
<protein>
    <submittedName>
        <fullName evidence="2">Uncharacterized protein</fullName>
    </submittedName>
</protein>
<dbReference type="GeneID" id="93646878"/>
<dbReference type="RefSeq" id="XP_067544043.1">
    <property type="nucleotide sequence ID" value="XM_067687946.1"/>
</dbReference>
<dbReference type="VEuPathDB" id="MicrosporidiaDB:NEDG_00528"/>
<feature type="compositionally biased region" description="Polar residues" evidence="1">
    <location>
        <begin position="769"/>
        <end position="781"/>
    </location>
</feature>
<dbReference type="STRING" id="1805483.A0A177EBS3"/>
<dbReference type="InterPro" id="IPR015943">
    <property type="entry name" value="WD40/YVTN_repeat-like_dom_sf"/>
</dbReference>
<sequence length="798" mass="86739">MLVQGRDLVVLGKSQKVTVYSLARGVEKAAVFLSKTLVTAVGCCPMDRFVLVGTLDGVVRMCQVESEGLESGGALEAAQEVCRMSLKVTSICVTDDIVYIGSENGVIAVVSIEKMPPRRGSIKEPSAGAEQGDGWMDKMESLDTNTLTETVSLGETTIHSAQYLFKSMREIKHTTPVQSVEARGQSVYVLDMRGRVKVFPSKVVYDHVSLIYCKKYLFCIDGATLFAEVGETLASVYFSESPIREVRSSTLGGFFFVLGDGTVEIMQLGRKGGKQLQRVPVDKDADHILIDSERSVIYTVSNGKITRVNTSYVWIDKPMRDLEIEERKIEKMVKEEEQDGEDEYFDVPAPLGMKDHPLPTPTKITTFSAQSGTAIGGNGGNGGEGHSGLEELFDDLSDEPERGTSKAFKDYLAADQEVPAKPSFRYPECAHSGISGSTFAKQGKNVFAFWSPECQVLLSDRTDHVQVDVTVRKDAVAISVLKDPEEITMACGSSQLLVLANDALLRVFFSASGLFSVSSQVLRRGVSEKIERVACGTEFFCLVTSDAAWQSVSVFSSNLDEVYSAVCKVRGVSASGEYLAVAQQVGGAISVRVFKWAKTRLVHLYTNPCPLMSLDFFAVNSEGVVVLESCRKIFAVGKERMVPLSSESFGVPLGLALNNVVYAVYTSTGALGLFPEATKYSPLAKTSLLGNKEVEIYFQLVEGAKEAASLPEKAAPAAYKEFLSLHRLDEDFSLQASPAPKLSMKVLTNPNKAPNATPNPNTSGLEEVSSFSQLENTSDNLLTPKRVKTVNPFARSTK</sequence>
<evidence type="ECO:0000313" key="3">
    <source>
        <dbReference type="Proteomes" id="UP000185944"/>
    </source>
</evidence>
<dbReference type="InterPro" id="IPR036322">
    <property type="entry name" value="WD40_repeat_dom_sf"/>
</dbReference>
<dbReference type="EMBL" id="LTDL01000040">
    <property type="protein sequence ID" value="OAG29395.1"/>
    <property type="molecule type" value="Genomic_DNA"/>
</dbReference>
<dbReference type="AlphaFoldDB" id="A0A177EBS3"/>
<organism evidence="2 3">
    <name type="scientific">Nematocida displodere</name>
    <dbReference type="NCBI Taxonomy" id="1805483"/>
    <lineage>
        <taxon>Eukaryota</taxon>
        <taxon>Fungi</taxon>
        <taxon>Fungi incertae sedis</taxon>
        <taxon>Microsporidia</taxon>
        <taxon>Nematocida</taxon>
    </lineage>
</organism>
<feature type="region of interest" description="Disordered" evidence="1">
    <location>
        <begin position="749"/>
        <end position="783"/>
    </location>
</feature>
<dbReference type="Proteomes" id="UP000185944">
    <property type="component" value="Unassembled WGS sequence"/>
</dbReference>
<dbReference type="Gene3D" id="2.130.10.10">
    <property type="entry name" value="YVTN repeat-like/Quinoprotein amine dehydrogenase"/>
    <property type="match status" value="1"/>
</dbReference>
<comment type="caution">
    <text evidence="2">The sequence shown here is derived from an EMBL/GenBank/DDBJ whole genome shotgun (WGS) entry which is preliminary data.</text>
</comment>
<name>A0A177EBS3_9MICR</name>
<proteinExistence type="predicted"/>
<gene>
    <name evidence="2" type="ORF">NEDG_00528</name>
</gene>
<feature type="compositionally biased region" description="Low complexity" evidence="1">
    <location>
        <begin position="749"/>
        <end position="762"/>
    </location>
</feature>
<evidence type="ECO:0000313" key="2">
    <source>
        <dbReference type="EMBL" id="OAG29395.1"/>
    </source>
</evidence>
<reference evidence="2 3" key="1">
    <citation type="submission" date="2016-02" db="EMBL/GenBank/DDBJ databases">
        <title>Discovery of a natural microsporidian pathogen with a broad tissue tropism in Caenorhabditis elegans.</title>
        <authorList>
            <person name="Luallen R.J."/>
            <person name="Reinke A.W."/>
            <person name="Tong L."/>
            <person name="Botts M.R."/>
            <person name="Felix M.-A."/>
            <person name="Troemel E.R."/>
        </authorList>
    </citation>
    <scope>NUCLEOTIDE SEQUENCE [LARGE SCALE GENOMIC DNA]</scope>
    <source>
        <strain evidence="2 3">JUm2807</strain>
    </source>
</reference>